<keyword evidence="3" id="KW-1185">Reference proteome</keyword>
<feature type="compositionally biased region" description="Basic and acidic residues" evidence="1">
    <location>
        <begin position="1"/>
        <end position="11"/>
    </location>
</feature>
<feature type="region of interest" description="Disordered" evidence="1">
    <location>
        <begin position="1"/>
        <end position="24"/>
    </location>
</feature>
<dbReference type="Proteomes" id="UP000029224">
    <property type="component" value="Unassembled WGS sequence"/>
</dbReference>
<sequence>MAPSNQKEKIQKAHKRQQRSRYRRIDNIGILSIGASKAHEGE</sequence>
<feature type="compositionally biased region" description="Basic residues" evidence="1">
    <location>
        <begin position="12"/>
        <end position="22"/>
    </location>
</feature>
<comment type="caution">
    <text evidence="2">The sequence shown here is derived from an EMBL/GenBank/DDBJ whole genome shotgun (WGS) entry which is preliminary data.</text>
</comment>
<protein>
    <submittedName>
        <fullName evidence="2">Uncharacterized protein</fullName>
    </submittedName>
</protein>
<dbReference type="EMBL" id="BBMT01000014">
    <property type="protein sequence ID" value="GAL37082.1"/>
    <property type="molecule type" value="Genomic_DNA"/>
</dbReference>
<gene>
    <name evidence="2" type="ORF">JCM19240_3031</name>
</gene>
<accession>A0A090U253</accession>
<reference evidence="2 3" key="1">
    <citation type="submission" date="2014-09" db="EMBL/GenBank/DDBJ databases">
        <title>Vibrio maritimus JCM 19240. (C210) whole genome shotgun sequence.</title>
        <authorList>
            <person name="Sawabe T."/>
            <person name="Meirelles P."/>
            <person name="Nakanishi M."/>
            <person name="Sayaka M."/>
            <person name="Hattori M."/>
            <person name="Ohkuma M."/>
        </authorList>
    </citation>
    <scope>NUCLEOTIDE SEQUENCE [LARGE SCALE GENOMIC DNA]</scope>
    <source>
        <strain evidence="2 3">JCM 19240</strain>
    </source>
</reference>
<reference evidence="2 3" key="2">
    <citation type="submission" date="2014-09" db="EMBL/GenBank/DDBJ databases">
        <authorList>
            <consortium name="NBRP consortium"/>
            <person name="Sawabe T."/>
            <person name="Meirelles P."/>
            <person name="Nakanishi M."/>
            <person name="Sayaka M."/>
            <person name="Hattori M."/>
            <person name="Ohkuma M."/>
        </authorList>
    </citation>
    <scope>NUCLEOTIDE SEQUENCE [LARGE SCALE GENOMIC DNA]</scope>
    <source>
        <strain evidence="2 3">JCM 19240</strain>
    </source>
</reference>
<organism evidence="2 3">
    <name type="scientific">Vibrio maritimus</name>
    <dbReference type="NCBI Taxonomy" id="990268"/>
    <lineage>
        <taxon>Bacteria</taxon>
        <taxon>Pseudomonadati</taxon>
        <taxon>Pseudomonadota</taxon>
        <taxon>Gammaproteobacteria</taxon>
        <taxon>Vibrionales</taxon>
        <taxon>Vibrionaceae</taxon>
        <taxon>Vibrio</taxon>
    </lineage>
</organism>
<name>A0A090U253_9VIBR</name>
<proteinExistence type="predicted"/>
<dbReference type="AlphaFoldDB" id="A0A090U253"/>
<evidence type="ECO:0000313" key="3">
    <source>
        <dbReference type="Proteomes" id="UP000029224"/>
    </source>
</evidence>
<evidence type="ECO:0000313" key="2">
    <source>
        <dbReference type="EMBL" id="GAL37082.1"/>
    </source>
</evidence>
<evidence type="ECO:0000256" key="1">
    <source>
        <dbReference type="SAM" id="MobiDB-lite"/>
    </source>
</evidence>